<dbReference type="Pfam" id="PF03547">
    <property type="entry name" value="Mem_trans"/>
    <property type="match status" value="1"/>
</dbReference>
<dbReference type="AlphaFoldDB" id="A0A1F4S484"/>
<feature type="transmembrane region" description="Helical" evidence="8">
    <location>
        <begin position="54"/>
        <end position="76"/>
    </location>
</feature>
<gene>
    <name evidence="9" type="ORF">A2290_03090</name>
</gene>
<keyword evidence="7 8" id="KW-0472">Membrane</keyword>
<feature type="transmembrane region" description="Helical" evidence="8">
    <location>
        <begin position="28"/>
        <end position="48"/>
    </location>
</feature>
<keyword evidence="5 8" id="KW-0812">Transmembrane</keyword>
<feature type="transmembrane region" description="Helical" evidence="8">
    <location>
        <begin position="88"/>
        <end position="110"/>
    </location>
</feature>
<keyword evidence="4" id="KW-1003">Cell membrane</keyword>
<feature type="transmembrane region" description="Helical" evidence="8">
    <location>
        <begin position="6"/>
        <end position="21"/>
    </location>
</feature>
<keyword evidence="3" id="KW-0813">Transport</keyword>
<evidence type="ECO:0000313" key="9">
    <source>
        <dbReference type="EMBL" id="OGC15241.1"/>
    </source>
</evidence>
<feature type="transmembrane region" description="Helical" evidence="8">
    <location>
        <begin position="263"/>
        <end position="286"/>
    </location>
</feature>
<feature type="transmembrane region" description="Helical" evidence="8">
    <location>
        <begin position="170"/>
        <end position="191"/>
    </location>
</feature>
<evidence type="ECO:0000256" key="5">
    <source>
        <dbReference type="ARBA" id="ARBA00022692"/>
    </source>
</evidence>
<feature type="transmembrane region" description="Helical" evidence="8">
    <location>
        <begin position="203"/>
        <end position="225"/>
    </location>
</feature>
<comment type="caution">
    <text evidence="9">The sequence shown here is derived from an EMBL/GenBank/DDBJ whole genome shotgun (WGS) entry which is preliminary data.</text>
</comment>
<evidence type="ECO:0000256" key="8">
    <source>
        <dbReference type="SAM" id="Phobius"/>
    </source>
</evidence>
<dbReference type="InterPro" id="IPR038770">
    <property type="entry name" value="Na+/solute_symporter_sf"/>
</dbReference>
<dbReference type="PANTHER" id="PTHR36838">
    <property type="entry name" value="AUXIN EFFLUX CARRIER FAMILY PROTEIN"/>
    <property type="match status" value="1"/>
</dbReference>
<dbReference type="GO" id="GO:0005886">
    <property type="term" value="C:plasma membrane"/>
    <property type="evidence" value="ECO:0007669"/>
    <property type="project" value="UniProtKB-SubCell"/>
</dbReference>
<evidence type="ECO:0000256" key="3">
    <source>
        <dbReference type="ARBA" id="ARBA00022448"/>
    </source>
</evidence>
<evidence type="ECO:0008006" key="11">
    <source>
        <dbReference type="Google" id="ProtNLM"/>
    </source>
</evidence>
<feature type="transmembrane region" description="Helical" evidence="8">
    <location>
        <begin position="231"/>
        <end position="251"/>
    </location>
</feature>
<evidence type="ECO:0000256" key="6">
    <source>
        <dbReference type="ARBA" id="ARBA00022989"/>
    </source>
</evidence>
<organism evidence="9 10">
    <name type="scientific">candidate division WOR-1 bacterium RIFOXYB2_FULL_36_35</name>
    <dbReference type="NCBI Taxonomy" id="1802578"/>
    <lineage>
        <taxon>Bacteria</taxon>
        <taxon>Bacillati</taxon>
        <taxon>Saganbacteria</taxon>
    </lineage>
</organism>
<feature type="transmembrane region" description="Helical" evidence="8">
    <location>
        <begin position="147"/>
        <end position="164"/>
    </location>
</feature>
<evidence type="ECO:0000256" key="2">
    <source>
        <dbReference type="ARBA" id="ARBA00010145"/>
    </source>
</evidence>
<keyword evidence="6 8" id="KW-1133">Transmembrane helix</keyword>
<protein>
    <recommendedName>
        <fullName evidence="11">Transporter</fullName>
    </recommendedName>
</protein>
<dbReference type="Proteomes" id="UP000177905">
    <property type="component" value="Unassembled WGS sequence"/>
</dbReference>
<evidence type="ECO:0000256" key="7">
    <source>
        <dbReference type="ARBA" id="ARBA00023136"/>
    </source>
</evidence>
<dbReference type="GO" id="GO:0055085">
    <property type="term" value="P:transmembrane transport"/>
    <property type="evidence" value="ECO:0007669"/>
    <property type="project" value="InterPro"/>
</dbReference>
<dbReference type="InterPro" id="IPR004776">
    <property type="entry name" value="Mem_transp_PIN-like"/>
</dbReference>
<dbReference type="EMBL" id="MEUA01000023">
    <property type="protein sequence ID" value="OGC15241.1"/>
    <property type="molecule type" value="Genomic_DNA"/>
</dbReference>
<evidence type="ECO:0000256" key="1">
    <source>
        <dbReference type="ARBA" id="ARBA00004651"/>
    </source>
</evidence>
<comment type="subcellular location">
    <subcellularLocation>
        <location evidence="1">Cell membrane</location>
        <topology evidence="1">Multi-pass membrane protein</topology>
    </subcellularLocation>
</comment>
<name>A0A1F4S484_UNCSA</name>
<feature type="transmembrane region" description="Helical" evidence="8">
    <location>
        <begin position="116"/>
        <end position="135"/>
    </location>
</feature>
<evidence type="ECO:0000256" key="4">
    <source>
        <dbReference type="ARBA" id="ARBA00022475"/>
    </source>
</evidence>
<dbReference type="PANTHER" id="PTHR36838:SF1">
    <property type="entry name" value="SLR1864 PROTEIN"/>
    <property type="match status" value="1"/>
</dbReference>
<reference evidence="9 10" key="1">
    <citation type="journal article" date="2016" name="Nat. Commun.">
        <title>Thousands of microbial genomes shed light on interconnected biogeochemical processes in an aquifer system.</title>
        <authorList>
            <person name="Anantharaman K."/>
            <person name="Brown C.T."/>
            <person name="Hug L.A."/>
            <person name="Sharon I."/>
            <person name="Castelle C.J."/>
            <person name="Probst A.J."/>
            <person name="Thomas B.C."/>
            <person name="Singh A."/>
            <person name="Wilkins M.J."/>
            <person name="Karaoz U."/>
            <person name="Brodie E.L."/>
            <person name="Williams K.H."/>
            <person name="Hubbard S.S."/>
            <person name="Banfield J.F."/>
        </authorList>
    </citation>
    <scope>NUCLEOTIDE SEQUENCE [LARGE SCALE GENOMIC DNA]</scope>
</reference>
<comment type="similarity">
    <text evidence="2">Belongs to the auxin efflux carrier (TC 2.A.69) family.</text>
</comment>
<evidence type="ECO:0000313" key="10">
    <source>
        <dbReference type="Proteomes" id="UP000177905"/>
    </source>
</evidence>
<proteinExistence type="inferred from homology"/>
<sequence length="287" mass="31602">MLEIIIPILIMFSSGYILSVFKKEEIKILADLIIYVTAPALFITSITLSKFEAGEIAIIFFTAATVIISGIALVYLIRKKKKLPLGMYYPIAFMNTGFLGVPIVLISYGIKGLAYAVIYDATLALFAFSLGIYIISERRDKWEVFKIPFIYTAALGILLNIYNIEIPFPVFKGLSMLGSATIPLALIMLGYRIGNIRISSLKLPLFGAILRGGIGFVVAFVIIRIFNISGILANVLIIMSILPSAITSIVFCEKYGCREDCDLVASTIAISMLASLFYLPIAMYLLK</sequence>
<accession>A0A1F4S484</accession>
<dbReference type="Gene3D" id="1.20.1530.20">
    <property type="match status" value="1"/>
</dbReference>